<keyword evidence="3" id="KW-1185">Reference proteome</keyword>
<evidence type="ECO:0000256" key="1">
    <source>
        <dbReference type="SAM" id="Phobius"/>
    </source>
</evidence>
<dbReference type="Proteomes" id="UP000564806">
    <property type="component" value="Unassembled WGS sequence"/>
</dbReference>
<proteinExistence type="predicted"/>
<protein>
    <submittedName>
        <fullName evidence="2">Uncharacterized protein</fullName>
    </submittedName>
</protein>
<evidence type="ECO:0000313" key="2">
    <source>
        <dbReference type="EMBL" id="NUU63655.1"/>
    </source>
</evidence>
<comment type="caution">
    <text evidence="2">The sequence shown here is derived from an EMBL/GenBank/DDBJ whole genome shotgun (WGS) entry which is preliminary data.</text>
</comment>
<accession>A0A850ERX0</accession>
<gene>
    <name evidence="2" type="ORF">HPT30_25215</name>
</gene>
<name>A0A850ERX0_9BACL</name>
<dbReference type="AlphaFoldDB" id="A0A850ERX0"/>
<evidence type="ECO:0000313" key="3">
    <source>
        <dbReference type="Proteomes" id="UP000564806"/>
    </source>
</evidence>
<organism evidence="2 3">
    <name type="scientific">Paenibacillus agri</name>
    <dbReference type="NCBI Taxonomy" id="2744309"/>
    <lineage>
        <taxon>Bacteria</taxon>
        <taxon>Bacillati</taxon>
        <taxon>Bacillota</taxon>
        <taxon>Bacilli</taxon>
        <taxon>Bacillales</taxon>
        <taxon>Paenibacillaceae</taxon>
        <taxon>Paenibacillus</taxon>
    </lineage>
</organism>
<keyword evidence="1" id="KW-1133">Transmembrane helix</keyword>
<keyword evidence="1" id="KW-0812">Transmembrane</keyword>
<feature type="transmembrane region" description="Helical" evidence="1">
    <location>
        <begin position="65"/>
        <end position="88"/>
    </location>
</feature>
<sequence>MNSSTYSKANLFKLTIKSFLILFCVPILSVWTVGSLICAAISLIAALLGLFGWNGIAMNISPGHALPGILGFPAGLLLAFLLVLSSYYTRCFLKKSLQFIKS</sequence>
<keyword evidence="1" id="KW-0472">Membrane</keyword>
<feature type="transmembrane region" description="Helical" evidence="1">
    <location>
        <begin position="20"/>
        <end position="53"/>
    </location>
</feature>
<dbReference type="EMBL" id="JABWCS010000219">
    <property type="protein sequence ID" value="NUU63655.1"/>
    <property type="molecule type" value="Genomic_DNA"/>
</dbReference>
<reference evidence="2" key="1">
    <citation type="submission" date="2020-06" db="EMBL/GenBank/DDBJ databases">
        <title>Paenibacillus sp. nov., isolated from soil.</title>
        <authorList>
            <person name="Seo Y.L."/>
        </authorList>
    </citation>
    <scope>NUCLEOTIDE SEQUENCE [LARGE SCALE GENOMIC DNA]</scope>
    <source>
        <strain evidence="2">JW14</strain>
    </source>
</reference>
<dbReference type="RefSeq" id="WP_175374033.1">
    <property type="nucleotide sequence ID" value="NZ_JABWCS010000219.1"/>
</dbReference>